<evidence type="ECO:0000313" key="2">
    <source>
        <dbReference type="EMBL" id="TCK67459.1"/>
    </source>
</evidence>
<dbReference type="AlphaFoldDB" id="A0A4R1KT82"/>
<evidence type="ECO:0000313" key="3">
    <source>
        <dbReference type="Proteomes" id="UP000295714"/>
    </source>
</evidence>
<sequence length="162" mass="18456">MKIILISFTMKKIVLLLSIACFSFVEVYSQVEYKVITSVESIVPNGLGRSRLLSSNEQRDYNEFTSERSSDKKEDERNKSKRGDIRVKDFEETKLLNFYNLGGIRFQNIVANDAVISSKLTAMAEDGWELMFVASAVESDAGTNDGQGIFVTRYIFKRNRKV</sequence>
<evidence type="ECO:0000256" key="1">
    <source>
        <dbReference type="SAM" id="MobiDB-lite"/>
    </source>
</evidence>
<dbReference type="Proteomes" id="UP000295714">
    <property type="component" value="Unassembled WGS sequence"/>
</dbReference>
<accession>A0A4R1KT82</accession>
<protein>
    <submittedName>
        <fullName evidence="2">Uncharacterized protein</fullName>
    </submittedName>
</protein>
<keyword evidence="3" id="KW-1185">Reference proteome</keyword>
<proteinExistence type="predicted"/>
<gene>
    <name evidence="2" type="ORF">DFQ05_1235</name>
</gene>
<dbReference type="EMBL" id="SMGI01000002">
    <property type="protein sequence ID" value="TCK67459.1"/>
    <property type="molecule type" value="Genomic_DNA"/>
</dbReference>
<comment type="caution">
    <text evidence="2">The sequence shown here is derived from an EMBL/GenBank/DDBJ whole genome shotgun (WGS) entry which is preliminary data.</text>
</comment>
<feature type="region of interest" description="Disordered" evidence="1">
    <location>
        <begin position="58"/>
        <end position="81"/>
    </location>
</feature>
<organism evidence="2 3">
    <name type="scientific">Winogradskyella wandonensis</name>
    <dbReference type="NCBI Taxonomy" id="1442586"/>
    <lineage>
        <taxon>Bacteria</taxon>
        <taxon>Pseudomonadati</taxon>
        <taxon>Bacteroidota</taxon>
        <taxon>Flavobacteriia</taxon>
        <taxon>Flavobacteriales</taxon>
        <taxon>Flavobacteriaceae</taxon>
        <taxon>Winogradskyella</taxon>
    </lineage>
</organism>
<name>A0A4R1KT82_9FLAO</name>
<reference evidence="2 3" key="1">
    <citation type="journal article" date="2015" name="Stand. Genomic Sci.">
        <title>Genomic Encyclopedia of Bacterial and Archaeal Type Strains, Phase III: the genomes of soil and plant-associated and newly described type strains.</title>
        <authorList>
            <person name="Whitman W.B."/>
            <person name="Woyke T."/>
            <person name="Klenk H.P."/>
            <person name="Zhou Y."/>
            <person name="Lilburn T.G."/>
            <person name="Beck B.J."/>
            <person name="De Vos P."/>
            <person name="Vandamme P."/>
            <person name="Eisen J.A."/>
            <person name="Garrity G."/>
            <person name="Hugenholtz P."/>
            <person name="Kyrpides N.C."/>
        </authorList>
    </citation>
    <scope>NUCLEOTIDE SEQUENCE [LARGE SCALE GENOMIC DNA]</scope>
    <source>
        <strain evidence="2 3">CECT 8445</strain>
    </source>
</reference>